<evidence type="ECO:0000256" key="8">
    <source>
        <dbReference type="SAM" id="Coils"/>
    </source>
</evidence>
<dbReference type="GO" id="GO:0003918">
    <property type="term" value="F:DNA topoisomerase type II (double strand cut, ATP-hydrolyzing) activity"/>
    <property type="evidence" value="ECO:0007669"/>
    <property type="project" value="UniProtKB-EC"/>
</dbReference>
<dbReference type="PANTHER" id="PTHR43493">
    <property type="entry name" value="DNA GYRASE/TOPOISOMERASE SUBUNIT A"/>
    <property type="match status" value="1"/>
</dbReference>
<dbReference type="GO" id="GO:0005524">
    <property type="term" value="F:ATP binding"/>
    <property type="evidence" value="ECO:0007669"/>
    <property type="project" value="InterPro"/>
</dbReference>
<evidence type="ECO:0000256" key="9">
    <source>
        <dbReference type="SAM" id="MobiDB-lite"/>
    </source>
</evidence>
<feature type="compositionally biased region" description="Basic and acidic residues" evidence="9">
    <location>
        <begin position="821"/>
        <end position="832"/>
    </location>
</feature>
<proteinExistence type="inferred from homology"/>
<name>A0A7V8VBI5_9BACT</name>
<dbReference type="InterPro" id="IPR050220">
    <property type="entry name" value="Type_II_DNA_Topoisomerases"/>
</dbReference>
<dbReference type="Gene3D" id="3.90.199.10">
    <property type="entry name" value="Topoisomerase II, domain 5"/>
    <property type="match status" value="1"/>
</dbReference>
<dbReference type="InterPro" id="IPR013758">
    <property type="entry name" value="Topo_IIA_A/C_ab"/>
</dbReference>
<keyword evidence="5 7" id="KW-0238">DNA-binding</keyword>
<dbReference type="GO" id="GO:0006265">
    <property type="term" value="P:DNA topological change"/>
    <property type="evidence" value="ECO:0007669"/>
    <property type="project" value="UniProtKB-UniRule"/>
</dbReference>
<keyword evidence="4 7" id="KW-0799">Topoisomerase</keyword>
<dbReference type="GO" id="GO:0009330">
    <property type="term" value="C:DNA topoisomerase type II (double strand cut, ATP-hydrolyzing) complex"/>
    <property type="evidence" value="ECO:0007669"/>
    <property type="project" value="TreeGrafter"/>
</dbReference>
<dbReference type="GO" id="GO:0003677">
    <property type="term" value="F:DNA binding"/>
    <property type="evidence" value="ECO:0007669"/>
    <property type="project" value="UniProtKB-UniRule"/>
</dbReference>
<dbReference type="NCBIfam" id="NF004044">
    <property type="entry name" value="PRK05561.1"/>
    <property type="match status" value="1"/>
</dbReference>
<evidence type="ECO:0000256" key="7">
    <source>
        <dbReference type="PROSITE-ProRule" id="PRU01384"/>
    </source>
</evidence>
<feature type="active site" description="O-(5'-phospho-DNA)-tyrosine intermediate" evidence="7">
    <location>
        <position position="122"/>
    </location>
</feature>
<reference evidence="11 12" key="1">
    <citation type="submission" date="2020-07" db="EMBL/GenBank/DDBJ databases">
        <title>Thermogemmata thermophila gen. nov., sp. nov., a novel moderate thermophilic planctomycete from a Kamchatka hot spring.</title>
        <authorList>
            <person name="Elcheninov A.G."/>
            <person name="Podosokorskaya O.A."/>
            <person name="Kovaleva O.L."/>
            <person name="Novikov A."/>
            <person name="Bonch-Osmolovskaya E.A."/>
            <person name="Toshchakov S.V."/>
            <person name="Kublanov I.V."/>
        </authorList>
    </citation>
    <scope>NUCLEOTIDE SEQUENCE [LARGE SCALE GENOMIC DNA]</scope>
    <source>
        <strain evidence="11 12">2918</strain>
    </source>
</reference>
<sequence length="832" mass="92378">MWSVADIQTVSIATEGRSRFLRYALSVVTGRALPDVRDGLKPVQRRILYAMYQDMNLTFDRKAVKSAQIIGKVMGDYHPHGDQAIYEAMVRLAQDWVMRVPLVHGEGNFGSVDGDPPAAYRYTEAKLTAAAEALLSELAQQTVPMRDNYTGSKQEPVVLPAQFPNLLVNGTQGIAVGMATNIPPHNLAEVLRACIYLIDHPDATVAQLLDKIKGPDFPLGGKILTDRATLRKIYETGTGTIKVQAEWKEEPLPRGKKQIVVTSIPYGVDKGELERAIGAIIEERKLPQLVGLSNESNDKDGLRLVLEIKSDADPQLVMAYLFKHTELQKNFSYNMTALVPSEDGQTLVPRDGLSLKDLLRYFLDFRLATVRRRYEFQLAVLRRRIHILEGFRIIFNALDKAIKLIRESQGKADAAEKLQRTFGLDDEQTAAILDVQLYKIAQMEIRKILDELKEKQAEAARIEALLASERKLWGVIQKEMEALIEKFGQRRKTRMASDEDVLTFDEEAYIVRENTQVVLTRDGWIKRVARLSSVESTRVREGDQVLAVVPGSTLDYVIFFTDEGTAFTLRIHDVPASSGYGEPITKYFRLADGARVIAALTTDSRFVPETAPVANGEPAGPHLFIATSAGQVLRLPLAPFRTASTRAGRRYVKLDAGQRVVAVHLVRPEDRSVLLATRWGYLIHFPLEEVPVLSGVGKGVRGIKLGLGDECLGGAVLPPGRRERLAVLTESGKTQEFSPESVPQQHRGGLGIKPGLRTRFTALVPPEITLVNWDELEGRSRDSRASKEAKESKESQEPTGANGKPGATQARDRPSSNGRTHPPEDSHWFGEV</sequence>
<dbReference type="EMBL" id="JACEFB010000001">
    <property type="protein sequence ID" value="MBA2225002.1"/>
    <property type="molecule type" value="Genomic_DNA"/>
</dbReference>
<evidence type="ECO:0000256" key="5">
    <source>
        <dbReference type="ARBA" id="ARBA00023125"/>
    </source>
</evidence>
<dbReference type="AlphaFoldDB" id="A0A7V8VBI5"/>
<dbReference type="GO" id="GO:0005737">
    <property type="term" value="C:cytoplasm"/>
    <property type="evidence" value="ECO:0007669"/>
    <property type="project" value="TreeGrafter"/>
</dbReference>
<dbReference type="InterPro" id="IPR002205">
    <property type="entry name" value="Topo_IIA_dom_A"/>
</dbReference>
<feature type="region of interest" description="Disordered" evidence="9">
    <location>
        <begin position="730"/>
        <end position="753"/>
    </location>
</feature>
<accession>A0A7V8VBI5</accession>
<dbReference type="Pfam" id="PF03989">
    <property type="entry name" value="DNA_gyraseA_C"/>
    <property type="match status" value="3"/>
</dbReference>
<evidence type="ECO:0000256" key="2">
    <source>
        <dbReference type="ARBA" id="ARBA00008263"/>
    </source>
</evidence>
<dbReference type="Gene3D" id="3.30.1360.40">
    <property type="match status" value="1"/>
</dbReference>
<keyword evidence="8" id="KW-0175">Coiled coil</keyword>
<dbReference type="PANTHER" id="PTHR43493:SF5">
    <property type="entry name" value="DNA GYRASE SUBUNIT A, CHLOROPLASTIC_MITOCHONDRIAL"/>
    <property type="match status" value="1"/>
</dbReference>
<dbReference type="Pfam" id="PF00521">
    <property type="entry name" value="DNA_topoisoIV"/>
    <property type="match status" value="1"/>
</dbReference>
<dbReference type="Gene3D" id="1.10.268.10">
    <property type="entry name" value="Topoisomerase, domain 3"/>
    <property type="match status" value="1"/>
</dbReference>
<evidence type="ECO:0000256" key="4">
    <source>
        <dbReference type="ARBA" id="ARBA00023029"/>
    </source>
</evidence>
<comment type="caution">
    <text evidence="11">The sequence shown here is derived from an EMBL/GenBank/DDBJ whole genome shotgun (WGS) entry which is preliminary data.</text>
</comment>
<keyword evidence="12" id="KW-1185">Reference proteome</keyword>
<evidence type="ECO:0000256" key="1">
    <source>
        <dbReference type="ARBA" id="ARBA00000185"/>
    </source>
</evidence>
<dbReference type="SUPFAM" id="SSF101904">
    <property type="entry name" value="GyrA/ParC C-terminal domain-like"/>
    <property type="match status" value="1"/>
</dbReference>
<dbReference type="InterPro" id="IPR013757">
    <property type="entry name" value="Topo_IIA_A_a_sf"/>
</dbReference>
<organism evidence="11 12">
    <name type="scientific">Thermogemmata fonticola</name>
    <dbReference type="NCBI Taxonomy" id="2755323"/>
    <lineage>
        <taxon>Bacteria</taxon>
        <taxon>Pseudomonadati</taxon>
        <taxon>Planctomycetota</taxon>
        <taxon>Planctomycetia</taxon>
        <taxon>Gemmatales</taxon>
        <taxon>Gemmataceae</taxon>
        <taxon>Thermogemmata</taxon>
    </lineage>
</organism>
<evidence type="ECO:0000256" key="3">
    <source>
        <dbReference type="ARBA" id="ARBA00012895"/>
    </source>
</evidence>
<dbReference type="SMART" id="SM00434">
    <property type="entry name" value="TOP4c"/>
    <property type="match status" value="1"/>
</dbReference>
<evidence type="ECO:0000313" key="11">
    <source>
        <dbReference type="EMBL" id="MBA2225002.1"/>
    </source>
</evidence>
<gene>
    <name evidence="11" type="ORF">H0921_02380</name>
</gene>
<dbReference type="InterPro" id="IPR013760">
    <property type="entry name" value="Topo_IIA-like_dom_sf"/>
</dbReference>
<dbReference type="SUPFAM" id="SSF56719">
    <property type="entry name" value="Type II DNA topoisomerase"/>
    <property type="match status" value="1"/>
</dbReference>
<comment type="catalytic activity">
    <reaction evidence="1 7">
        <text>ATP-dependent breakage, passage and rejoining of double-stranded DNA.</text>
        <dbReference type="EC" id="5.6.2.2"/>
    </reaction>
</comment>
<dbReference type="Gene3D" id="2.120.10.90">
    <property type="entry name" value="DNA gyrase/topoisomerase IV, subunit A, C-terminal"/>
    <property type="match status" value="1"/>
</dbReference>
<evidence type="ECO:0000259" key="10">
    <source>
        <dbReference type="PROSITE" id="PS52040"/>
    </source>
</evidence>
<feature type="domain" description="Topo IIA-type catalytic" evidence="10">
    <location>
        <begin position="33"/>
        <end position="507"/>
    </location>
</feature>
<feature type="coiled-coil region" evidence="8">
    <location>
        <begin position="438"/>
        <end position="472"/>
    </location>
</feature>
<evidence type="ECO:0000313" key="12">
    <source>
        <dbReference type="Proteomes" id="UP000542342"/>
    </source>
</evidence>
<dbReference type="CDD" id="cd00187">
    <property type="entry name" value="TOP4c"/>
    <property type="match status" value="1"/>
</dbReference>
<comment type="similarity">
    <text evidence="2">Belongs to the type II topoisomerase GyrA/ParC subunit family.</text>
</comment>
<protein>
    <recommendedName>
        <fullName evidence="3">DNA topoisomerase (ATP-hydrolyzing)</fullName>
        <ecNumber evidence="3">5.6.2.2</ecNumber>
    </recommendedName>
</protein>
<feature type="compositionally biased region" description="Polar residues" evidence="9">
    <location>
        <begin position="731"/>
        <end position="744"/>
    </location>
</feature>
<evidence type="ECO:0000256" key="6">
    <source>
        <dbReference type="ARBA" id="ARBA00023235"/>
    </source>
</evidence>
<dbReference type="InterPro" id="IPR006691">
    <property type="entry name" value="GyrA/parC_rep"/>
</dbReference>
<feature type="compositionally biased region" description="Basic and acidic residues" evidence="9">
    <location>
        <begin position="778"/>
        <end position="796"/>
    </location>
</feature>
<dbReference type="Proteomes" id="UP000542342">
    <property type="component" value="Unassembled WGS sequence"/>
</dbReference>
<feature type="region of interest" description="Disordered" evidence="9">
    <location>
        <begin position="778"/>
        <end position="832"/>
    </location>
</feature>
<keyword evidence="6 7" id="KW-0413">Isomerase</keyword>
<dbReference type="PROSITE" id="PS52040">
    <property type="entry name" value="TOPO_IIA"/>
    <property type="match status" value="1"/>
</dbReference>
<dbReference type="EC" id="5.6.2.2" evidence="3"/>
<dbReference type="InterPro" id="IPR035516">
    <property type="entry name" value="Gyrase/topoIV_suA_C"/>
</dbReference>